<evidence type="ECO:0000313" key="2">
    <source>
        <dbReference type="Proteomes" id="UP001046870"/>
    </source>
</evidence>
<comment type="caution">
    <text evidence="1">The sequence shown here is derived from an EMBL/GenBank/DDBJ whole genome shotgun (WGS) entry which is preliminary data.</text>
</comment>
<keyword evidence="2" id="KW-1185">Reference proteome</keyword>
<dbReference type="Proteomes" id="UP001046870">
    <property type="component" value="Chromosome 5"/>
</dbReference>
<organism evidence="1 2">
    <name type="scientific">Megalops atlanticus</name>
    <name type="common">Tarpon</name>
    <name type="synonym">Clupea gigantea</name>
    <dbReference type="NCBI Taxonomy" id="7932"/>
    <lineage>
        <taxon>Eukaryota</taxon>
        <taxon>Metazoa</taxon>
        <taxon>Chordata</taxon>
        <taxon>Craniata</taxon>
        <taxon>Vertebrata</taxon>
        <taxon>Euteleostomi</taxon>
        <taxon>Actinopterygii</taxon>
        <taxon>Neopterygii</taxon>
        <taxon>Teleostei</taxon>
        <taxon>Elopiformes</taxon>
        <taxon>Megalopidae</taxon>
        <taxon>Megalops</taxon>
    </lineage>
</organism>
<accession>A0A9D3TCN7</accession>
<name>A0A9D3TCN7_MEGAT</name>
<evidence type="ECO:0000313" key="1">
    <source>
        <dbReference type="EMBL" id="KAG7478297.1"/>
    </source>
</evidence>
<dbReference type="EMBL" id="JAFDVH010000005">
    <property type="protein sequence ID" value="KAG7478297.1"/>
    <property type="molecule type" value="Genomic_DNA"/>
</dbReference>
<reference evidence="1" key="1">
    <citation type="submission" date="2021-01" db="EMBL/GenBank/DDBJ databases">
        <authorList>
            <person name="Zahm M."/>
            <person name="Roques C."/>
            <person name="Cabau C."/>
            <person name="Klopp C."/>
            <person name="Donnadieu C."/>
            <person name="Jouanno E."/>
            <person name="Lampietro C."/>
            <person name="Louis A."/>
            <person name="Herpin A."/>
            <person name="Echchiki A."/>
            <person name="Berthelot C."/>
            <person name="Parey E."/>
            <person name="Roest-Crollius H."/>
            <person name="Braasch I."/>
            <person name="Postlethwait J."/>
            <person name="Bobe J."/>
            <person name="Montfort J."/>
            <person name="Bouchez O."/>
            <person name="Begum T."/>
            <person name="Mejri S."/>
            <person name="Adams A."/>
            <person name="Chen W.-J."/>
            <person name="Guiguen Y."/>
        </authorList>
    </citation>
    <scope>NUCLEOTIDE SEQUENCE</scope>
    <source>
        <strain evidence="1">YG-15Mar2019-1</strain>
        <tissue evidence="1">Brain</tissue>
    </source>
</reference>
<gene>
    <name evidence="1" type="ORF">MATL_G00078890</name>
</gene>
<sequence length="89" mass="10053">MGISVVFNPDANYSTYRGLKSSGSLRECEHGYRSEGRKLVLSPQMTRPSVPTSCCCRLPLSEGGWRRKRIRRATRYQVKVSTIPFSNAL</sequence>
<proteinExistence type="predicted"/>
<dbReference type="AlphaFoldDB" id="A0A9D3TCN7"/>
<protein>
    <submittedName>
        <fullName evidence="1">Uncharacterized protein</fullName>
    </submittedName>
</protein>